<gene>
    <name evidence="3" type="ORF">BSTOLATCC_MIC56961</name>
</gene>
<evidence type="ECO:0000313" key="4">
    <source>
        <dbReference type="Proteomes" id="UP001162131"/>
    </source>
</evidence>
<dbReference type="AlphaFoldDB" id="A0AAU9K6X0"/>
<dbReference type="PANTHER" id="PTHR12458">
    <property type="entry name" value="ORF PROTEIN"/>
    <property type="match status" value="1"/>
</dbReference>
<protein>
    <recommendedName>
        <fullName evidence="2">CFA20 domain-containing protein</fullName>
    </recommendedName>
</protein>
<feature type="domain" description="CFA20" evidence="2">
    <location>
        <begin position="1"/>
        <end position="167"/>
    </location>
</feature>
<organism evidence="3 4">
    <name type="scientific">Blepharisma stoltei</name>
    <dbReference type="NCBI Taxonomy" id="1481888"/>
    <lineage>
        <taxon>Eukaryota</taxon>
        <taxon>Sar</taxon>
        <taxon>Alveolata</taxon>
        <taxon>Ciliophora</taxon>
        <taxon>Postciliodesmatophora</taxon>
        <taxon>Heterotrichea</taxon>
        <taxon>Heterotrichida</taxon>
        <taxon>Blepharismidae</taxon>
        <taxon>Blepharisma</taxon>
    </lineage>
</organism>
<feature type="compositionally biased region" description="Polar residues" evidence="1">
    <location>
        <begin position="254"/>
        <end position="269"/>
    </location>
</feature>
<evidence type="ECO:0000256" key="1">
    <source>
        <dbReference type="SAM" id="MobiDB-lite"/>
    </source>
</evidence>
<evidence type="ECO:0000313" key="3">
    <source>
        <dbReference type="EMBL" id="CAG9332669.1"/>
    </source>
</evidence>
<dbReference type="Pfam" id="PF05018">
    <property type="entry name" value="CFA20_dom"/>
    <property type="match status" value="1"/>
</dbReference>
<name>A0AAU9K6X0_9CILI</name>
<accession>A0AAU9K6X0</accession>
<dbReference type="Proteomes" id="UP001162131">
    <property type="component" value="Unassembled WGS sequence"/>
</dbReference>
<comment type="caution">
    <text evidence="3">The sequence shown here is derived from an EMBL/GenBank/DDBJ whole genome shotgun (WGS) entry which is preliminary data.</text>
</comment>
<dbReference type="EMBL" id="CAJZBQ010000055">
    <property type="protein sequence ID" value="CAG9332669.1"/>
    <property type="molecule type" value="Genomic_DNA"/>
</dbReference>
<dbReference type="InterPro" id="IPR040441">
    <property type="entry name" value="CFA20/CFAP20DC"/>
</dbReference>
<keyword evidence="4" id="KW-1185">Reference proteome</keyword>
<reference evidence="3" key="1">
    <citation type="submission" date="2021-09" db="EMBL/GenBank/DDBJ databases">
        <authorList>
            <consortium name="AG Swart"/>
            <person name="Singh M."/>
            <person name="Singh A."/>
            <person name="Seah K."/>
            <person name="Emmerich C."/>
        </authorList>
    </citation>
    <scope>NUCLEOTIDE SEQUENCE</scope>
    <source>
        <strain evidence="3">ATCC30299</strain>
    </source>
</reference>
<proteinExistence type="predicted"/>
<feature type="region of interest" description="Disordered" evidence="1">
    <location>
        <begin position="240"/>
        <end position="291"/>
    </location>
</feature>
<feature type="region of interest" description="Disordered" evidence="1">
    <location>
        <begin position="330"/>
        <end position="397"/>
    </location>
</feature>
<dbReference type="InterPro" id="IPR007714">
    <property type="entry name" value="CFA20_dom"/>
</dbReference>
<evidence type="ECO:0000259" key="2">
    <source>
        <dbReference type="Pfam" id="PF05018"/>
    </source>
</evidence>
<sequence length="539" mass="60552">MFQHAFQNGPAVEVINSGEKTPQWVINKSKWKSFDKSVKGYIITLDSHTAKLQFPSNERQSLSLVQPYLVLQIFLIPVQSFTLELGLTDISGSKRRLMFSSASKEIISTPLHARIPNGPFLRGVWANISIDLVGFVNACFPGSTFRSLDSITIHSFCKIRKVFTMKNPIFDTSDAGTHMDGAEMPPKNFEFPPGVQYVNQLIVPAMVVAMELEAPIETPIKSIPKKTCLAFGTKIPANTAPTLKQIPKKEPRTASPQRKQTSNTSTSFFSKRDNNTAKLIPDTRSPSKISGTFERVTTESFASKNYNRIGSAASTRYDAKEDIIEQEEILEANEEEKKSNKSPSPALKNSSQRFSDFSESFKSDEIESEYSKQLSFSNPLDDMGDEEIKEDPSTTENSILKSAQRKLTNYNQPSYGAAAQSIEEEIDEERYNPNIYTQNSIDHNFYPFAKENNRESDSPVPHPTFYAQGLNEATQVRPFTPPFAGLSSMRNIKASYEEEQQAEIEGEGEGEEEAVELVYDPVLKCYYDPSTHEYYEVND</sequence>